<dbReference type="SMART" id="SM00448">
    <property type="entry name" value="REC"/>
    <property type="match status" value="1"/>
</dbReference>
<dbReference type="InterPro" id="IPR011006">
    <property type="entry name" value="CheY-like_superfamily"/>
</dbReference>
<dbReference type="GO" id="GO:0000160">
    <property type="term" value="P:phosphorelay signal transduction system"/>
    <property type="evidence" value="ECO:0007669"/>
    <property type="project" value="InterPro"/>
</dbReference>
<protein>
    <submittedName>
        <fullName evidence="4">Response regulator receiver protein</fullName>
    </submittedName>
</protein>
<feature type="modified residue" description="4-aspartylphosphate" evidence="2">
    <location>
        <position position="58"/>
    </location>
</feature>
<sequence length="128" mass="13880">MALREMLKVLVVDDMSTSRGILLQALDALGVANVSYAENGRTGMVQAKQSAPHLILSDLYMPELNGLQLLQHLRADPATQKIGFILVTGRGDEAVIQTGKKLGMNNFLTKPFTSSQLKDCIEAVVGRL</sequence>
<dbReference type="EMBL" id="FNPX01000015">
    <property type="protein sequence ID" value="SDZ46667.1"/>
    <property type="molecule type" value="Genomic_DNA"/>
</dbReference>
<proteinExistence type="predicted"/>
<evidence type="ECO:0000259" key="3">
    <source>
        <dbReference type="PROSITE" id="PS50110"/>
    </source>
</evidence>
<keyword evidence="5" id="KW-1185">Reference proteome</keyword>
<evidence type="ECO:0000256" key="1">
    <source>
        <dbReference type="ARBA" id="ARBA00022553"/>
    </source>
</evidence>
<dbReference type="SUPFAM" id="SSF52172">
    <property type="entry name" value="CheY-like"/>
    <property type="match status" value="1"/>
</dbReference>
<dbReference type="InterPro" id="IPR050595">
    <property type="entry name" value="Bact_response_regulator"/>
</dbReference>
<dbReference type="STRING" id="1244108.SAMN05444004_11591"/>
<dbReference type="RefSeq" id="WP_092647252.1">
    <property type="nucleotide sequence ID" value="NZ_FNPX01000015.1"/>
</dbReference>
<dbReference type="PANTHER" id="PTHR44591:SF23">
    <property type="entry name" value="CHEY SUBFAMILY"/>
    <property type="match status" value="1"/>
</dbReference>
<evidence type="ECO:0000256" key="2">
    <source>
        <dbReference type="PROSITE-ProRule" id="PRU00169"/>
    </source>
</evidence>
<gene>
    <name evidence="4" type="ORF">SAMN05444004_11591</name>
</gene>
<organism evidence="4 5">
    <name type="scientific">Jannaschia faecimaris</name>
    <dbReference type="NCBI Taxonomy" id="1244108"/>
    <lineage>
        <taxon>Bacteria</taxon>
        <taxon>Pseudomonadati</taxon>
        <taxon>Pseudomonadota</taxon>
        <taxon>Alphaproteobacteria</taxon>
        <taxon>Rhodobacterales</taxon>
        <taxon>Roseobacteraceae</taxon>
        <taxon>Jannaschia</taxon>
    </lineage>
</organism>
<dbReference type="InterPro" id="IPR001789">
    <property type="entry name" value="Sig_transdc_resp-reg_receiver"/>
</dbReference>
<name>A0A1H3T9N9_9RHOB</name>
<dbReference type="AlphaFoldDB" id="A0A1H3T9N9"/>
<keyword evidence="1 2" id="KW-0597">Phosphoprotein</keyword>
<dbReference type="OrthoDB" id="9800897at2"/>
<dbReference type="Proteomes" id="UP000198914">
    <property type="component" value="Unassembled WGS sequence"/>
</dbReference>
<dbReference type="PANTHER" id="PTHR44591">
    <property type="entry name" value="STRESS RESPONSE REGULATOR PROTEIN 1"/>
    <property type="match status" value="1"/>
</dbReference>
<reference evidence="5" key="1">
    <citation type="submission" date="2016-10" db="EMBL/GenBank/DDBJ databases">
        <authorList>
            <person name="Varghese N."/>
            <person name="Submissions S."/>
        </authorList>
    </citation>
    <scope>NUCLEOTIDE SEQUENCE [LARGE SCALE GENOMIC DNA]</scope>
    <source>
        <strain evidence="5">DSM 100420</strain>
    </source>
</reference>
<feature type="domain" description="Response regulatory" evidence="3">
    <location>
        <begin position="8"/>
        <end position="125"/>
    </location>
</feature>
<dbReference type="PROSITE" id="PS50110">
    <property type="entry name" value="RESPONSE_REGULATORY"/>
    <property type="match status" value="1"/>
</dbReference>
<evidence type="ECO:0000313" key="5">
    <source>
        <dbReference type="Proteomes" id="UP000198914"/>
    </source>
</evidence>
<dbReference type="Pfam" id="PF00072">
    <property type="entry name" value="Response_reg"/>
    <property type="match status" value="1"/>
</dbReference>
<evidence type="ECO:0000313" key="4">
    <source>
        <dbReference type="EMBL" id="SDZ46667.1"/>
    </source>
</evidence>
<accession>A0A1H3T9N9</accession>
<dbReference type="Gene3D" id="3.40.50.2300">
    <property type="match status" value="1"/>
</dbReference>